<dbReference type="EMBL" id="MN739854">
    <property type="protein sequence ID" value="QHT74659.1"/>
    <property type="molecule type" value="Genomic_DNA"/>
</dbReference>
<name>A0A6C0H2I5_9ZZZZ</name>
<evidence type="ECO:0000313" key="1">
    <source>
        <dbReference type="EMBL" id="QHT74659.1"/>
    </source>
</evidence>
<accession>A0A6C0H2I5</accession>
<dbReference type="AlphaFoldDB" id="A0A6C0H2I5"/>
<reference evidence="1" key="1">
    <citation type="journal article" date="2020" name="Nature">
        <title>Giant virus diversity and host interactions through global metagenomics.</title>
        <authorList>
            <person name="Schulz F."/>
            <person name="Roux S."/>
            <person name="Paez-Espino D."/>
            <person name="Jungbluth S."/>
            <person name="Walsh D.A."/>
            <person name="Denef V.J."/>
            <person name="McMahon K.D."/>
            <person name="Konstantinidis K.T."/>
            <person name="Eloe-Fadrosh E.A."/>
            <person name="Kyrpides N.C."/>
            <person name="Woyke T."/>
        </authorList>
    </citation>
    <scope>NUCLEOTIDE SEQUENCE</scope>
    <source>
        <strain evidence="1">GVMAG-M-3300023179-59</strain>
    </source>
</reference>
<protein>
    <submittedName>
        <fullName evidence="1">Uncharacterized protein</fullName>
    </submittedName>
</protein>
<proteinExistence type="predicted"/>
<organism evidence="1">
    <name type="scientific">viral metagenome</name>
    <dbReference type="NCBI Taxonomy" id="1070528"/>
    <lineage>
        <taxon>unclassified sequences</taxon>
        <taxon>metagenomes</taxon>
        <taxon>organismal metagenomes</taxon>
    </lineage>
</organism>
<sequence length="360" mass="42067">MELTPNQLSHVISRMPEFELSYETISHSKVSLDYQIVVAVPLGKKYYAWFSFHQNKDVCYLFELNREKRIIKGKCITMPTETKPTLALGTLLYGSIPDGQPDAPFIIEDIFFFQGISLKKEKFGNRMEFLLQFMEANPQISPKFVLPVMWNIAHPLTEDAPVLPHDIGYQVHHLQYRTTDVIKPFLNVQLGGGGGLFKKKNNPSKPTQCADKQSPLFLIESQAQLPLYKPDFNKPQYKMKAVFQVRADIQFDIYHLFAFGKNKEPVYYNVAYIQNYKTSVFMNGLFRKIRENKNLDFIEESDDEDDFQNTNIDKYVNLQKKLYMECVFHAKFKKWIPIKIVDKNERVVHISKLVRGYDNY</sequence>